<keyword evidence="3" id="KW-0732">Signal</keyword>
<dbReference type="EMBL" id="FMYV01000001">
    <property type="protein sequence ID" value="SDC06788.1"/>
    <property type="molecule type" value="Genomic_DNA"/>
</dbReference>
<keyword evidence="4" id="KW-0697">Rotamase</keyword>
<dbReference type="PANTHER" id="PTHR47245:SF1">
    <property type="entry name" value="FOLDASE PROTEIN PRSA"/>
    <property type="match status" value="1"/>
</dbReference>
<dbReference type="AlphaFoldDB" id="A0A1G6IJX9"/>
<accession>A0A1G6IJX9</accession>
<keyword evidence="8" id="KW-1185">Reference proteome</keyword>
<evidence type="ECO:0000256" key="1">
    <source>
        <dbReference type="ARBA" id="ARBA00000971"/>
    </source>
</evidence>
<evidence type="ECO:0000256" key="3">
    <source>
        <dbReference type="ARBA" id="ARBA00022729"/>
    </source>
</evidence>
<evidence type="ECO:0000256" key="4">
    <source>
        <dbReference type="ARBA" id="ARBA00023110"/>
    </source>
</evidence>
<sequence>MRKFTITFLVLILSLTTLSLNMSYEELSDDLSMIVNEEEISSEFFKAQTDMINILSTVKQTNELFFQTLTNTATGLELLNSYNKRVAINFSGKVLFIQFVESKGISLGRENLKENITNQFDEIINNSGISADDVSTYLNSKGFNTKEAYLDLQYYNALYERAIQLYYQSKSLEYDISDEEIKNEYNKNQDSYVKPPQSEISIIRFEDSEEASLTYKKITDGYYNFEDVYEEKKKEENADNITIDLNVEGNQYVNIVKNNAPGYISKPQNVGENEWILIKILSKSPERKLSIDEAKNQIIFNLRDRKAKDYFDTILPKEFEKFKEESKVVLNKKLFY</sequence>
<evidence type="ECO:0000313" key="8">
    <source>
        <dbReference type="Proteomes" id="UP000199322"/>
    </source>
</evidence>
<reference evidence="7 8" key="1">
    <citation type="submission" date="2016-10" db="EMBL/GenBank/DDBJ databases">
        <authorList>
            <person name="de Groot N.N."/>
        </authorList>
    </citation>
    <scope>NUCLEOTIDE SEQUENCE [LARGE SCALE GENOMIC DNA]</scope>
    <source>
        <strain evidence="7 8">WG14</strain>
    </source>
</reference>
<evidence type="ECO:0000259" key="6">
    <source>
        <dbReference type="Pfam" id="PF13145"/>
    </source>
</evidence>
<evidence type="ECO:0000256" key="2">
    <source>
        <dbReference type="ARBA" id="ARBA00013194"/>
    </source>
</evidence>
<comment type="catalytic activity">
    <reaction evidence="1">
        <text>[protein]-peptidylproline (omega=180) = [protein]-peptidylproline (omega=0)</text>
        <dbReference type="Rhea" id="RHEA:16237"/>
        <dbReference type="Rhea" id="RHEA-COMP:10747"/>
        <dbReference type="Rhea" id="RHEA-COMP:10748"/>
        <dbReference type="ChEBI" id="CHEBI:83833"/>
        <dbReference type="ChEBI" id="CHEBI:83834"/>
        <dbReference type="EC" id="5.2.1.8"/>
    </reaction>
</comment>
<dbReference type="PANTHER" id="PTHR47245">
    <property type="entry name" value="PEPTIDYLPROLYL ISOMERASE"/>
    <property type="match status" value="1"/>
</dbReference>
<dbReference type="STRING" id="28234.SAMN04488588_0404"/>
<dbReference type="Pfam" id="PF13145">
    <property type="entry name" value="Rotamase_2"/>
    <property type="match status" value="1"/>
</dbReference>
<dbReference type="InterPro" id="IPR050245">
    <property type="entry name" value="PrsA_foldase"/>
</dbReference>
<keyword evidence="5" id="KW-0413">Isomerase</keyword>
<dbReference type="SUPFAM" id="SSF109998">
    <property type="entry name" value="Triger factor/SurA peptide-binding domain-like"/>
    <property type="match status" value="1"/>
</dbReference>
<name>A0A1G6IJX9_9BACT</name>
<gene>
    <name evidence="7" type="ORF">SAMN04488588_0404</name>
</gene>
<protein>
    <recommendedName>
        <fullName evidence="2">peptidylprolyl isomerase</fullName>
        <ecNumber evidence="2">5.2.1.8</ecNumber>
    </recommendedName>
</protein>
<proteinExistence type="predicted"/>
<dbReference type="EC" id="5.2.1.8" evidence="2"/>
<dbReference type="Proteomes" id="UP000199322">
    <property type="component" value="Unassembled WGS sequence"/>
</dbReference>
<evidence type="ECO:0000313" key="7">
    <source>
        <dbReference type="EMBL" id="SDC06788.1"/>
    </source>
</evidence>
<dbReference type="InterPro" id="IPR000297">
    <property type="entry name" value="PPIase_PpiC"/>
</dbReference>
<dbReference type="InterPro" id="IPR027304">
    <property type="entry name" value="Trigger_fact/SurA_dom_sf"/>
</dbReference>
<dbReference type="RefSeq" id="WP_091402350.1">
    <property type="nucleotide sequence ID" value="NZ_FMYV01000001.1"/>
</dbReference>
<feature type="domain" description="PpiC" evidence="6">
    <location>
        <begin position="176"/>
        <end position="296"/>
    </location>
</feature>
<organism evidence="7 8">
    <name type="scientific">Geotoga petraea</name>
    <dbReference type="NCBI Taxonomy" id="28234"/>
    <lineage>
        <taxon>Bacteria</taxon>
        <taxon>Thermotogati</taxon>
        <taxon>Thermotogota</taxon>
        <taxon>Thermotogae</taxon>
        <taxon>Petrotogales</taxon>
        <taxon>Petrotogaceae</taxon>
        <taxon>Geotoga</taxon>
    </lineage>
</organism>
<evidence type="ECO:0000256" key="5">
    <source>
        <dbReference type="ARBA" id="ARBA00023235"/>
    </source>
</evidence>
<dbReference type="GO" id="GO:0003755">
    <property type="term" value="F:peptidyl-prolyl cis-trans isomerase activity"/>
    <property type="evidence" value="ECO:0007669"/>
    <property type="project" value="UniProtKB-KW"/>
</dbReference>